<dbReference type="Proteomes" id="UP001219525">
    <property type="component" value="Unassembled WGS sequence"/>
</dbReference>
<keyword evidence="6 7" id="KW-0326">Glycosidase</keyword>
<dbReference type="PANTHER" id="PTHR34142:SF1">
    <property type="entry name" value="GLYCOSIDE HYDROLASE FAMILY 5 DOMAIN-CONTAINING PROTEIN"/>
    <property type="match status" value="1"/>
</dbReference>
<evidence type="ECO:0000256" key="6">
    <source>
        <dbReference type="ARBA" id="ARBA00023295"/>
    </source>
</evidence>
<dbReference type="SUPFAM" id="SSF51445">
    <property type="entry name" value="(Trans)glycosidases"/>
    <property type="match status" value="1"/>
</dbReference>
<comment type="catalytic activity">
    <reaction evidence="1">
        <text>Endohydrolysis of (1-&gt;4)-beta-D-glucosidic linkages in cellulose, lichenin and cereal beta-D-glucans.</text>
        <dbReference type="EC" id="3.2.1.4"/>
    </reaction>
</comment>
<protein>
    <recommendedName>
        <fullName evidence="3">cellulase</fullName>
        <ecNumber evidence="3">3.2.1.4</ecNumber>
    </recommendedName>
</protein>
<comment type="caution">
    <text evidence="10">The sequence shown here is derived from an EMBL/GenBank/DDBJ whole genome shotgun (WGS) entry which is preliminary data.</text>
</comment>
<feature type="domain" description="CBM1" evidence="9">
    <location>
        <begin position="19"/>
        <end position="55"/>
    </location>
</feature>
<dbReference type="PANTHER" id="PTHR34142">
    <property type="entry name" value="ENDO-BETA-1,4-GLUCANASE A"/>
    <property type="match status" value="1"/>
</dbReference>
<dbReference type="PROSITE" id="PS51164">
    <property type="entry name" value="CBM1_2"/>
    <property type="match status" value="1"/>
</dbReference>
<dbReference type="GO" id="GO:0009251">
    <property type="term" value="P:glucan catabolic process"/>
    <property type="evidence" value="ECO:0007669"/>
    <property type="project" value="TreeGrafter"/>
</dbReference>
<evidence type="ECO:0000256" key="7">
    <source>
        <dbReference type="RuleBase" id="RU361153"/>
    </source>
</evidence>
<comment type="similarity">
    <text evidence="2 7">Belongs to the glycosyl hydrolase 5 (cellulase A) family.</text>
</comment>
<dbReference type="InterPro" id="IPR001547">
    <property type="entry name" value="Glyco_hydro_5"/>
</dbReference>
<proteinExistence type="inferred from homology"/>
<dbReference type="Pfam" id="PF00150">
    <property type="entry name" value="Cellulase"/>
    <property type="match status" value="1"/>
</dbReference>
<evidence type="ECO:0000256" key="3">
    <source>
        <dbReference type="ARBA" id="ARBA00012601"/>
    </source>
</evidence>
<evidence type="ECO:0000256" key="1">
    <source>
        <dbReference type="ARBA" id="ARBA00000966"/>
    </source>
</evidence>
<dbReference type="PROSITE" id="PS00562">
    <property type="entry name" value="CBM1_1"/>
    <property type="match status" value="1"/>
</dbReference>
<evidence type="ECO:0000313" key="11">
    <source>
        <dbReference type="Proteomes" id="UP001219525"/>
    </source>
</evidence>
<dbReference type="InterPro" id="IPR017853">
    <property type="entry name" value="GH"/>
</dbReference>
<dbReference type="InterPro" id="IPR018087">
    <property type="entry name" value="Glyco_hydro_5_CS"/>
</dbReference>
<dbReference type="GO" id="GO:0005576">
    <property type="term" value="C:extracellular region"/>
    <property type="evidence" value="ECO:0007669"/>
    <property type="project" value="InterPro"/>
</dbReference>
<organism evidence="10 11">
    <name type="scientific">Mycena pura</name>
    <dbReference type="NCBI Taxonomy" id="153505"/>
    <lineage>
        <taxon>Eukaryota</taxon>
        <taxon>Fungi</taxon>
        <taxon>Dikarya</taxon>
        <taxon>Basidiomycota</taxon>
        <taxon>Agaricomycotina</taxon>
        <taxon>Agaricomycetes</taxon>
        <taxon>Agaricomycetidae</taxon>
        <taxon>Agaricales</taxon>
        <taxon>Marasmiineae</taxon>
        <taxon>Mycenaceae</taxon>
        <taxon>Mycena</taxon>
    </lineage>
</organism>
<feature type="chain" id="PRO_5042182055" description="cellulase" evidence="8">
    <location>
        <begin position="20"/>
        <end position="363"/>
    </location>
</feature>
<evidence type="ECO:0000256" key="2">
    <source>
        <dbReference type="ARBA" id="ARBA00005641"/>
    </source>
</evidence>
<dbReference type="EMBL" id="JARJCW010000005">
    <property type="protein sequence ID" value="KAJ7224342.1"/>
    <property type="molecule type" value="Genomic_DNA"/>
</dbReference>
<dbReference type="InterPro" id="IPR000254">
    <property type="entry name" value="CBD"/>
</dbReference>
<evidence type="ECO:0000256" key="8">
    <source>
        <dbReference type="SAM" id="SignalP"/>
    </source>
</evidence>
<keyword evidence="11" id="KW-1185">Reference proteome</keyword>
<dbReference type="EC" id="3.2.1.4" evidence="3"/>
<evidence type="ECO:0000259" key="9">
    <source>
        <dbReference type="PROSITE" id="PS51164"/>
    </source>
</evidence>
<accession>A0AAD6YNC1</accession>
<name>A0AAD6YNC1_9AGAR</name>
<feature type="signal peptide" evidence="8">
    <location>
        <begin position="1"/>
        <end position="19"/>
    </location>
</feature>
<evidence type="ECO:0000256" key="5">
    <source>
        <dbReference type="ARBA" id="ARBA00022801"/>
    </source>
</evidence>
<dbReference type="PROSITE" id="PS00659">
    <property type="entry name" value="GLYCOSYL_HYDROL_F5"/>
    <property type="match status" value="1"/>
</dbReference>
<dbReference type="Gene3D" id="3.20.20.80">
    <property type="entry name" value="Glycosidases"/>
    <property type="match status" value="2"/>
</dbReference>
<keyword evidence="4 8" id="KW-0732">Signal</keyword>
<dbReference type="Pfam" id="PF00734">
    <property type="entry name" value="CBM_1"/>
    <property type="match status" value="1"/>
</dbReference>
<dbReference type="SMART" id="SM00236">
    <property type="entry name" value="fCBD"/>
    <property type="match status" value="1"/>
</dbReference>
<dbReference type="AlphaFoldDB" id="A0AAD6YNC1"/>
<reference evidence="10" key="1">
    <citation type="submission" date="2023-03" db="EMBL/GenBank/DDBJ databases">
        <title>Massive genome expansion in bonnet fungi (Mycena s.s.) driven by repeated elements and novel gene families across ecological guilds.</title>
        <authorList>
            <consortium name="Lawrence Berkeley National Laboratory"/>
            <person name="Harder C.B."/>
            <person name="Miyauchi S."/>
            <person name="Viragh M."/>
            <person name="Kuo A."/>
            <person name="Thoen E."/>
            <person name="Andreopoulos B."/>
            <person name="Lu D."/>
            <person name="Skrede I."/>
            <person name="Drula E."/>
            <person name="Henrissat B."/>
            <person name="Morin E."/>
            <person name="Kohler A."/>
            <person name="Barry K."/>
            <person name="LaButti K."/>
            <person name="Morin E."/>
            <person name="Salamov A."/>
            <person name="Lipzen A."/>
            <person name="Mereny Z."/>
            <person name="Hegedus B."/>
            <person name="Baldrian P."/>
            <person name="Stursova M."/>
            <person name="Weitz H."/>
            <person name="Taylor A."/>
            <person name="Grigoriev I.V."/>
            <person name="Nagy L.G."/>
            <person name="Martin F."/>
            <person name="Kauserud H."/>
        </authorList>
    </citation>
    <scope>NUCLEOTIDE SEQUENCE</scope>
    <source>
        <strain evidence="10">9144</strain>
    </source>
</reference>
<dbReference type="SUPFAM" id="SSF57180">
    <property type="entry name" value="Cellulose-binding domain"/>
    <property type="match status" value="1"/>
</dbReference>
<evidence type="ECO:0000256" key="4">
    <source>
        <dbReference type="ARBA" id="ARBA00022729"/>
    </source>
</evidence>
<dbReference type="GO" id="GO:0030248">
    <property type="term" value="F:cellulose binding"/>
    <property type="evidence" value="ECO:0007669"/>
    <property type="project" value="InterPro"/>
</dbReference>
<keyword evidence="5 7" id="KW-0378">Hydrolase</keyword>
<evidence type="ECO:0000313" key="10">
    <source>
        <dbReference type="EMBL" id="KAJ7224342.1"/>
    </source>
</evidence>
<dbReference type="InterPro" id="IPR035971">
    <property type="entry name" value="CBD_sf"/>
</dbReference>
<dbReference type="GO" id="GO:0008810">
    <property type="term" value="F:cellulase activity"/>
    <property type="evidence" value="ECO:0007669"/>
    <property type="project" value="UniProtKB-EC"/>
</dbReference>
<sequence length="363" mass="38207">MKYLLALTFLAVAVSPAVATVAEFGQCGGQEYTGDTVCITGTVCTVLNPFFFQCLLPSSTGTVAPTTTTTVGTPTGSTTSTAPGATTCANRTKFKFFGVNQSGAEFGNNVIPGTWGKDFTFPAPRCFFVGKGFNFFRVPFQLERMVSPTTGLAGPLSSAYLANYTSTFWTNLAGQFKSNSRVIFDVMNEPNGIAATTVFSLNQAAVNGIRASGATTQMILVEAFTGAWTWVSSGNGAAFAGGIKDPNNNVAIQMHQYLDSDGSGTNPTCVSSTIGAERLANATAWLQQNNMKGFLGEIGAGSNSACISAVFGAFCQMQQSGVWIGASWWAAGPWWPATYFTSIEPPNGLSIPQILPQALMPFL</sequence>
<gene>
    <name evidence="10" type="ORF">GGX14DRAFT_531865</name>
</gene>